<dbReference type="PANTHER" id="PTHR43771">
    <property type="entry name" value="PHOSPHOMANNOMUTASE"/>
    <property type="match status" value="1"/>
</dbReference>
<dbReference type="InterPro" id="IPR016055">
    <property type="entry name" value="A-D-PHexomutase_a/b/a-I/II/III"/>
</dbReference>
<dbReference type="PROSITE" id="PS00710">
    <property type="entry name" value="PGM_PMM"/>
    <property type="match status" value="1"/>
</dbReference>
<comment type="similarity">
    <text evidence="2 7">Belongs to the phosphohexose mutase family.</text>
</comment>
<dbReference type="InterPro" id="IPR005846">
    <property type="entry name" value="A-D-PHexomutase_a/b/a-III"/>
</dbReference>
<dbReference type="Pfam" id="PF02878">
    <property type="entry name" value="PGM_PMM_I"/>
    <property type="match status" value="1"/>
</dbReference>
<dbReference type="InterPro" id="IPR005841">
    <property type="entry name" value="Alpha-D-phosphohexomutase_SF"/>
</dbReference>
<evidence type="ECO:0000259" key="8">
    <source>
        <dbReference type="Pfam" id="PF00408"/>
    </source>
</evidence>
<evidence type="ECO:0000256" key="2">
    <source>
        <dbReference type="ARBA" id="ARBA00010231"/>
    </source>
</evidence>
<evidence type="ECO:0000256" key="6">
    <source>
        <dbReference type="ARBA" id="ARBA00023235"/>
    </source>
</evidence>
<dbReference type="EMBL" id="DTLS01000160">
    <property type="protein sequence ID" value="HGZ60649.1"/>
    <property type="molecule type" value="Genomic_DNA"/>
</dbReference>
<evidence type="ECO:0000256" key="5">
    <source>
        <dbReference type="ARBA" id="ARBA00022842"/>
    </source>
</evidence>
<dbReference type="InterPro" id="IPR005845">
    <property type="entry name" value="A-D-PHexomutase_a/b/a-II"/>
</dbReference>
<dbReference type="EC" id="5.4.2.10" evidence="12"/>
<dbReference type="PANTHER" id="PTHR43771:SF1">
    <property type="entry name" value="PHOSPHOMANNOMUTASE"/>
    <property type="match status" value="1"/>
</dbReference>
<dbReference type="Gene3D" id="3.40.120.10">
    <property type="entry name" value="Alpha-D-Glucose-1,6-Bisphosphate, subunit A, domain 3"/>
    <property type="match status" value="3"/>
</dbReference>
<feature type="domain" description="Alpha-D-phosphohexomutase alpha/beta/alpha" evidence="11">
    <location>
        <begin position="259"/>
        <end position="369"/>
    </location>
</feature>
<dbReference type="Pfam" id="PF02879">
    <property type="entry name" value="PGM_PMM_II"/>
    <property type="match status" value="1"/>
</dbReference>
<feature type="domain" description="Alpha-D-phosphohexomutase C-terminal" evidence="8">
    <location>
        <begin position="384"/>
        <end position="448"/>
    </location>
</feature>
<dbReference type="AlphaFoldDB" id="A0A7J3SP53"/>
<evidence type="ECO:0000256" key="3">
    <source>
        <dbReference type="ARBA" id="ARBA00022553"/>
    </source>
</evidence>
<evidence type="ECO:0000256" key="7">
    <source>
        <dbReference type="RuleBase" id="RU004326"/>
    </source>
</evidence>
<dbReference type="GO" id="GO:0000287">
    <property type="term" value="F:magnesium ion binding"/>
    <property type="evidence" value="ECO:0007669"/>
    <property type="project" value="InterPro"/>
</dbReference>
<feature type="domain" description="Alpha-D-phosphohexomutase alpha/beta/alpha" evidence="9">
    <location>
        <begin position="3"/>
        <end position="133"/>
    </location>
</feature>
<evidence type="ECO:0000256" key="1">
    <source>
        <dbReference type="ARBA" id="ARBA00001946"/>
    </source>
</evidence>
<dbReference type="Pfam" id="PF00408">
    <property type="entry name" value="PGM_PMM_IV"/>
    <property type="match status" value="1"/>
</dbReference>
<dbReference type="GO" id="GO:0005975">
    <property type="term" value="P:carbohydrate metabolic process"/>
    <property type="evidence" value="ECO:0007669"/>
    <property type="project" value="InterPro"/>
</dbReference>
<dbReference type="InterPro" id="IPR036900">
    <property type="entry name" value="A-D-PHexomutase_C_sf"/>
</dbReference>
<keyword evidence="5 7" id="KW-0460">Magnesium</keyword>
<dbReference type="CDD" id="cd03087">
    <property type="entry name" value="PGM_like1"/>
    <property type="match status" value="1"/>
</dbReference>
<dbReference type="GO" id="GO:0008966">
    <property type="term" value="F:phosphoglucosamine mutase activity"/>
    <property type="evidence" value="ECO:0007669"/>
    <property type="project" value="UniProtKB-EC"/>
</dbReference>
<comment type="cofactor">
    <cofactor evidence="1">
        <name>Mg(2+)</name>
        <dbReference type="ChEBI" id="CHEBI:18420"/>
    </cofactor>
</comment>
<evidence type="ECO:0000256" key="4">
    <source>
        <dbReference type="ARBA" id="ARBA00022723"/>
    </source>
</evidence>
<evidence type="ECO:0000259" key="11">
    <source>
        <dbReference type="Pfam" id="PF02880"/>
    </source>
</evidence>
<dbReference type="InterPro" id="IPR005844">
    <property type="entry name" value="A-D-PHexomutase_a/b/a-I"/>
</dbReference>
<organism evidence="12">
    <name type="scientific">Fervidicoccus fontis</name>
    <dbReference type="NCBI Taxonomy" id="683846"/>
    <lineage>
        <taxon>Archaea</taxon>
        <taxon>Thermoproteota</taxon>
        <taxon>Thermoprotei</taxon>
        <taxon>Fervidicoccales</taxon>
        <taxon>Fervidicoccaceae</taxon>
        <taxon>Fervidicoccus</taxon>
    </lineage>
</organism>
<name>A0A7J3SP53_9CREN</name>
<dbReference type="InterPro" id="IPR016066">
    <property type="entry name" value="A-D-PHexomutase_CS"/>
</dbReference>
<dbReference type="Gene3D" id="3.30.310.50">
    <property type="entry name" value="Alpha-D-phosphohexomutase, C-terminal domain"/>
    <property type="match status" value="1"/>
</dbReference>
<dbReference type="SUPFAM" id="SSF53738">
    <property type="entry name" value="Phosphoglucomutase, first 3 domains"/>
    <property type="match status" value="3"/>
</dbReference>
<accession>A0A7J3SP53</accession>
<evidence type="ECO:0000259" key="9">
    <source>
        <dbReference type="Pfam" id="PF02878"/>
    </source>
</evidence>
<dbReference type="Pfam" id="PF02880">
    <property type="entry name" value="PGM_PMM_III"/>
    <property type="match status" value="1"/>
</dbReference>
<reference evidence="12" key="1">
    <citation type="journal article" date="2020" name="mSystems">
        <title>Genome- and Community-Level Interaction Insights into Carbon Utilization and Element Cycling Functions of Hydrothermarchaeota in Hydrothermal Sediment.</title>
        <authorList>
            <person name="Zhou Z."/>
            <person name="Liu Y."/>
            <person name="Xu W."/>
            <person name="Pan J."/>
            <person name="Luo Z.H."/>
            <person name="Li M."/>
        </authorList>
    </citation>
    <scope>NUCLEOTIDE SEQUENCE [LARGE SCALE GENOMIC DNA]</scope>
    <source>
        <strain evidence="12">SpSt-885</strain>
    </source>
</reference>
<sequence>MGRLFGTDGVRVDLNKSLDPAFFSSLSSSICESFGENALFLIGRDIRFGGDIILHAVLSGLLSSGCRAYYAGLVSTPALQYNVKMDGGFDGGIMITASHNPPNYNGIKVIDSDGIEIPRSKEEEIEQLFFSSKLKRFKSSSIEFDVPKYHGAIERYVNAVVSQVDDELTRSRGLTVLLDAANSVGSIALPQIIRRLGGKVISLNGHLDPSFPGREPEPTPETLKLTSKIIGHAGADFGIAVDGDADRSIFIDELGTVQWGDRTATVLAPFIKQKHPELPPRVYTGISSSSFMEEILKQKGISVIWMKVGSVDISRRLKAEGGLMGFEENGGIMYPPHHYVRDAGMAVALMMELLSMERAKASELYSVYPRTYSIKTKYPLESREKGLEIYEKVKAKFSGARIIDIDGVKVMLEDAWFLIRMSGTEPVIRVMIESKKEGQEKDILMEVERLLQVG</sequence>
<dbReference type="InterPro" id="IPR024086">
    <property type="entry name" value="GlmM_arc-type"/>
</dbReference>
<gene>
    <name evidence="12" type="primary">glmM</name>
    <name evidence="12" type="ORF">ENW83_05565</name>
</gene>
<feature type="domain" description="Alpha-D-phosphohexomutase alpha/beta/alpha" evidence="10">
    <location>
        <begin position="155"/>
        <end position="255"/>
    </location>
</feature>
<dbReference type="NCBIfam" id="TIGR03990">
    <property type="entry name" value="Arch_GlmM"/>
    <property type="match status" value="1"/>
</dbReference>
<protein>
    <submittedName>
        <fullName evidence="12">Phosphoglucosamine mutase</fullName>
        <ecNumber evidence="12">5.4.2.10</ecNumber>
    </submittedName>
</protein>
<comment type="caution">
    <text evidence="12">The sequence shown here is derived from an EMBL/GenBank/DDBJ whole genome shotgun (WGS) entry which is preliminary data.</text>
</comment>
<evidence type="ECO:0000313" key="12">
    <source>
        <dbReference type="EMBL" id="HGZ60649.1"/>
    </source>
</evidence>
<dbReference type="PRINTS" id="PR00509">
    <property type="entry name" value="PGMPMM"/>
</dbReference>
<dbReference type="InterPro" id="IPR005843">
    <property type="entry name" value="A-D-PHexomutase_C"/>
</dbReference>
<keyword evidence="3" id="KW-0597">Phosphoprotein</keyword>
<keyword evidence="4 7" id="KW-0479">Metal-binding</keyword>
<proteinExistence type="inferred from homology"/>
<evidence type="ECO:0000259" key="10">
    <source>
        <dbReference type="Pfam" id="PF02879"/>
    </source>
</evidence>
<dbReference type="SUPFAM" id="SSF55957">
    <property type="entry name" value="Phosphoglucomutase, C-terminal domain"/>
    <property type="match status" value="1"/>
</dbReference>
<keyword evidence="6 12" id="KW-0413">Isomerase</keyword>